<evidence type="ECO:0000256" key="1">
    <source>
        <dbReference type="SAM" id="MobiDB-lite"/>
    </source>
</evidence>
<reference evidence="2 3" key="1">
    <citation type="journal article" date="2020" name="Phytopathology">
        <title>Genome Sequence Resources of Colletotrichum truncatum, C. plurivorum, C. musicola, and C. sojae: Four Species Pathogenic to Soybean (Glycine max).</title>
        <authorList>
            <person name="Rogerio F."/>
            <person name="Boufleur T.R."/>
            <person name="Ciampi-Guillardi M."/>
            <person name="Sukno S.A."/>
            <person name="Thon M.R."/>
            <person name="Massola Junior N.S."/>
            <person name="Baroncelli R."/>
        </authorList>
    </citation>
    <scope>NUCLEOTIDE SEQUENCE [LARGE SCALE GENOMIC DNA]</scope>
    <source>
        <strain evidence="2 3">LFN0009</strain>
    </source>
</reference>
<evidence type="ECO:0000313" key="3">
    <source>
        <dbReference type="Proteomes" id="UP000652219"/>
    </source>
</evidence>
<evidence type="ECO:0000313" key="2">
    <source>
        <dbReference type="EMBL" id="KAF6821241.1"/>
    </source>
</evidence>
<feature type="region of interest" description="Disordered" evidence="1">
    <location>
        <begin position="118"/>
        <end position="139"/>
    </location>
</feature>
<organism evidence="2 3">
    <name type="scientific">Colletotrichum sojae</name>
    <dbReference type="NCBI Taxonomy" id="2175907"/>
    <lineage>
        <taxon>Eukaryota</taxon>
        <taxon>Fungi</taxon>
        <taxon>Dikarya</taxon>
        <taxon>Ascomycota</taxon>
        <taxon>Pezizomycotina</taxon>
        <taxon>Sordariomycetes</taxon>
        <taxon>Hypocreomycetidae</taxon>
        <taxon>Glomerellales</taxon>
        <taxon>Glomerellaceae</taxon>
        <taxon>Colletotrichum</taxon>
        <taxon>Colletotrichum orchidearum species complex</taxon>
    </lineage>
</organism>
<name>A0A8H6JYN8_9PEZI</name>
<dbReference type="AlphaFoldDB" id="A0A8H6JYN8"/>
<comment type="caution">
    <text evidence="2">The sequence shown here is derived from an EMBL/GenBank/DDBJ whole genome shotgun (WGS) entry which is preliminary data.</text>
</comment>
<proteinExistence type="predicted"/>
<sequence>MAMWQRLQTVISNETKVLSAVAVRPSASGGRSIQTTDRRRQYVRTGVRVQEVLRSKRVDVAGGMGVVEGEEREKTRYLKPGESKAEAPEVETFVPANHAIVVEASSSGARLFVVRKAAPEGPPRPRPSSSKTAADSHLQASRWSLGHEMEAVSSIGFRPAAPPHPARAPTRRATAETLGSDTEVRLNFSASLTSPQLIYHALTIAKSKCTSPTWQVK</sequence>
<accession>A0A8H6JYN8</accession>
<protein>
    <submittedName>
        <fullName evidence="2">Uncharacterized protein</fullName>
    </submittedName>
</protein>
<gene>
    <name evidence="2" type="ORF">CSOJ01_00247</name>
</gene>
<dbReference type="EMBL" id="WIGN01000002">
    <property type="protein sequence ID" value="KAF6821241.1"/>
    <property type="molecule type" value="Genomic_DNA"/>
</dbReference>
<keyword evidence="3" id="KW-1185">Reference proteome</keyword>
<dbReference type="Proteomes" id="UP000652219">
    <property type="component" value="Unassembled WGS sequence"/>
</dbReference>